<organism evidence="2 3">
    <name type="scientific">Massilia aerilata</name>
    <dbReference type="NCBI Taxonomy" id="453817"/>
    <lineage>
        <taxon>Bacteria</taxon>
        <taxon>Pseudomonadati</taxon>
        <taxon>Pseudomonadota</taxon>
        <taxon>Betaproteobacteria</taxon>
        <taxon>Burkholderiales</taxon>
        <taxon>Oxalobacteraceae</taxon>
        <taxon>Telluria group</taxon>
        <taxon>Massilia</taxon>
    </lineage>
</organism>
<keyword evidence="3" id="KW-1185">Reference proteome</keyword>
<gene>
    <name evidence="2" type="ORF">ACFPO9_17550</name>
</gene>
<dbReference type="Proteomes" id="UP001596086">
    <property type="component" value="Unassembled WGS sequence"/>
</dbReference>
<dbReference type="RefSeq" id="WP_379772745.1">
    <property type="nucleotide sequence ID" value="NZ_JBHSMZ010000014.1"/>
</dbReference>
<evidence type="ECO:0000256" key="1">
    <source>
        <dbReference type="SAM" id="Phobius"/>
    </source>
</evidence>
<dbReference type="EMBL" id="JBHSMZ010000014">
    <property type="protein sequence ID" value="MFC5550325.1"/>
    <property type="molecule type" value="Genomic_DNA"/>
</dbReference>
<evidence type="ECO:0000313" key="3">
    <source>
        <dbReference type="Proteomes" id="UP001596086"/>
    </source>
</evidence>
<sequence>MSSGLFSEVPPGAALLFALVITFPTGLTVASMVKSYHEKVACDTAAAEWEAGNVNGAVYRPSDAAHFAKKYDAFRTACPNGHSSVDESRLPAAVKAGYVPAKN</sequence>
<evidence type="ECO:0000313" key="2">
    <source>
        <dbReference type="EMBL" id="MFC5550325.1"/>
    </source>
</evidence>
<comment type="caution">
    <text evidence="2">The sequence shown here is derived from an EMBL/GenBank/DDBJ whole genome shotgun (WGS) entry which is preliminary data.</text>
</comment>
<reference evidence="3" key="1">
    <citation type="journal article" date="2019" name="Int. J. Syst. Evol. Microbiol.">
        <title>The Global Catalogue of Microorganisms (GCM) 10K type strain sequencing project: providing services to taxonomists for standard genome sequencing and annotation.</title>
        <authorList>
            <consortium name="The Broad Institute Genomics Platform"/>
            <consortium name="The Broad Institute Genome Sequencing Center for Infectious Disease"/>
            <person name="Wu L."/>
            <person name="Ma J."/>
        </authorList>
    </citation>
    <scope>NUCLEOTIDE SEQUENCE [LARGE SCALE GENOMIC DNA]</scope>
    <source>
        <strain evidence="3">CGMCC 4.5798</strain>
    </source>
</reference>
<name>A0ABW0S2Z9_9BURK</name>
<keyword evidence="1" id="KW-0472">Membrane</keyword>
<proteinExistence type="predicted"/>
<protein>
    <submittedName>
        <fullName evidence="2">Uncharacterized protein</fullName>
    </submittedName>
</protein>
<feature type="transmembrane region" description="Helical" evidence="1">
    <location>
        <begin position="12"/>
        <end position="30"/>
    </location>
</feature>
<keyword evidence="1" id="KW-1133">Transmembrane helix</keyword>
<keyword evidence="1" id="KW-0812">Transmembrane</keyword>
<accession>A0ABW0S2Z9</accession>